<name>A0A6J5M797_9CAUD</name>
<evidence type="ECO:0000313" key="1">
    <source>
        <dbReference type="EMBL" id="CAB4142608.1"/>
    </source>
</evidence>
<gene>
    <name evidence="1" type="ORF">UFOVP450_15</name>
</gene>
<protein>
    <submittedName>
        <fullName evidence="1">Uncharacterized protein</fullName>
    </submittedName>
</protein>
<proteinExistence type="predicted"/>
<dbReference type="EMBL" id="LR796421">
    <property type="protein sequence ID" value="CAB4142608.1"/>
    <property type="molecule type" value="Genomic_DNA"/>
</dbReference>
<sequence length="113" mass="13208">MKKYIEVKLDIEGLHHWPDCNLPHVDYLAHLHRHTFVINCRAEVSHGDRDIEFIDFKHKIKQYVAKTWYDPAYGCCNFGAMSCEMIAEDLFNYFGLCRCSVSEDGEFFGIIEA</sequence>
<reference evidence="1" key="1">
    <citation type="submission" date="2020-04" db="EMBL/GenBank/DDBJ databases">
        <authorList>
            <person name="Chiriac C."/>
            <person name="Salcher M."/>
            <person name="Ghai R."/>
            <person name="Kavagutti S V."/>
        </authorList>
    </citation>
    <scope>NUCLEOTIDE SEQUENCE</scope>
</reference>
<accession>A0A6J5M797</accession>
<organism evidence="1">
    <name type="scientific">uncultured Caudovirales phage</name>
    <dbReference type="NCBI Taxonomy" id="2100421"/>
    <lineage>
        <taxon>Viruses</taxon>
        <taxon>Duplodnaviria</taxon>
        <taxon>Heunggongvirae</taxon>
        <taxon>Uroviricota</taxon>
        <taxon>Caudoviricetes</taxon>
        <taxon>Peduoviridae</taxon>
        <taxon>Maltschvirus</taxon>
        <taxon>Maltschvirus maltsch</taxon>
    </lineage>
</organism>